<reference evidence="2 3" key="1">
    <citation type="journal article" date="2013" name="PLoS ONE">
        <title>Predicting the Proteins of Angomonas deanei, Strigomonas culicis and Their Respective Endosymbionts Reveals New Aspects of the Trypanosomatidae Family.</title>
        <authorList>
            <person name="Motta M.C."/>
            <person name="Martins A.C."/>
            <person name="de Souza S.S."/>
            <person name="Catta-Preta C.M."/>
            <person name="Silva R."/>
            <person name="Klein C.C."/>
            <person name="de Almeida L.G."/>
            <person name="de Lima Cunha O."/>
            <person name="Ciapina L.P."/>
            <person name="Brocchi M."/>
            <person name="Colabardini A.C."/>
            <person name="de Araujo Lima B."/>
            <person name="Machado C.R."/>
            <person name="de Almeida Soares C.M."/>
            <person name="Probst C.M."/>
            <person name="de Menezes C.B."/>
            <person name="Thompson C.E."/>
            <person name="Bartholomeu D.C."/>
            <person name="Gradia D.F."/>
            <person name="Pavoni D.P."/>
            <person name="Grisard E.C."/>
            <person name="Fantinatti-Garboggini F."/>
            <person name="Marchini F.K."/>
            <person name="Rodrigues-Luiz G.F."/>
            <person name="Wagner G."/>
            <person name="Goldman G.H."/>
            <person name="Fietto J.L."/>
            <person name="Elias M.C."/>
            <person name="Goldman M.H."/>
            <person name="Sagot M.F."/>
            <person name="Pereira M."/>
            <person name="Stoco P.H."/>
            <person name="de Mendonca-Neto R.P."/>
            <person name="Teixeira S.M."/>
            <person name="Maciel T.E."/>
            <person name="de Oliveira Mendes T.A."/>
            <person name="Urmenyi T.P."/>
            <person name="de Souza W."/>
            <person name="Schenkman S."/>
            <person name="de Vasconcelos A.T."/>
        </authorList>
    </citation>
    <scope>NUCLEOTIDE SEQUENCE [LARGE SCALE GENOMIC DNA]</scope>
</reference>
<feature type="region of interest" description="Disordered" evidence="1">
    <location>
        <begin position="185"/>
        <end position="220"/>
    </location>
</feature>
<name>S9V5Q4_9TRYP</name>
<evidence type="ECO:0000256" key="1">
    <source>
        <dbReference type="SAM" id="MobiDB-lite"/>
    </source>
</evidence>
<feature type="compositionally biased region" description="Basic and acidic residues" evidence="1">
    <location>
        <begin position="351"/>
        <end position="362"/>
    </location>
</feature>
<dbReference type="Proteomes" id="UP000015354">
    <property type="component" value="Unassembled WGS sequence"/>
</dbReference>
<feature type="region of interest" description="Disordered" evidence="1">
    <location>
        <begin position="335"/>
        <end position="370"/>
    </location>
</feature>
<gene>
    <name evidence="2" type="ORF">STCU_10110</name>
</gene>
<evidence type="ECO:0000313" key="2">
    <source>
        <dbReference type="EMBL" id="EPY18225.1"/>
    </source>
</evidence>
<proteinExistence type="predicted"/>
<feature type="region of interest" description="Disordered" evidence="1">
    <location>
        <begin position="289"/>
        <end position="321"/>
    </location>
</feature>
<sequence>MACVTTAADTHALSSFPNPRTHRLQQHVVFLDRLHLWREEVAKRSKEDLFPDRQPHRRSGDTTTTNKTRYRDAKTPLVPCGKRCGSAPAWLRCTAYHTFLSHKRRKQQSPPVAVAAEETEIEVGEVGFSGTQHRKEHNKDANPINNSVFDYYNKPFSDIHFRNDSFPPRLAVCTTTAWAQRRIQEAEGGEGSPSATAGAPPRRGQCSAEARGPSPRVCSAEQRDPLCNKAYDAHRTRQYRAPLAYPPNSNATTDDNDNNKSDAKAQAHATRLKQYEKYFYYNQLRTEQELEEEAQGTSRAACRPPRPHAPRASAHPRRPLRLRASSVPVLPFLYASQHDLRPRRGTGTSGRRPDTREKSEGGHHRKAPARTTTPMAAAAAVGRGNQNHMERIDSIENYFIFHPQQDKIGEGAFSKVTRRRR</sequence>
<feature type="compositionally biased region" description="Basic residues" evidence="1">
    <location>
        <begin position="305"/>
        <end position="321"/>
    </location>
</feature>
<feature type="region of interest" description="Disordered" evidence="1">
    <location>
        <begin position="238"/>
        <end position="269"/>
    </location>
</feature>
<keyword evidence="3" id="KW-1185">Reference proteome</keyword>
<protein>
    <submittedName>
        <fullName evidence="2">Uncharacterized protein</fullName>
    </submittedName>
</protein>
<comment type="caution">
    <text evidence="2">The sequence shown here is derived from an EMBL/GenBank/DDBJ whole genome shotgun (WGS) entry which is preliminary data.</text>
</comment>
<feature type="region of interest" description="Disordered" evidence="1">
    <location>
        <begin position="48"/>
        <end position="70"/>
    </location>
</feature>
<evidence type="ECO:0000313" key="3">
    <source>
        <dbReference type="Proteomes" id="UP000015354"/>
    </source>
</evidence>
<dbReference type="EMBL" id="ATMH01010035">
    <property type="protein sequence ID" value="EPY18225.1"/>
    <property type="molecule type" value="Genomic_DNA"/>
</dbReference>
<accession>S9V5Q4</accession>
<organism evidence="2 3">
    <name type="scientific">Strigomonas culicis</name>
    <dbReference type="NCBI Taxonomy" id="28005"/>
    <lineage>
        <taxon>Eukaryota</taxon>
        <taxon>Discoba</taxon>
        <taxon>Euglenozoa</taxon>
        <taxon>Kinetoplastea</taxon>
        <taxon>Metakinetoplastina</taxon>
        <taxon>Trypanosomatida</taxon>
        <taxon>Trypanosomatidae</taxon>
        <taxon>Strigomonadinae</taxon>
        <taxon>Strigomonas</taxon>
    </lineage>
</organism>
<feature type="compositionally biased region" description="Basic and acidic residues" evidence="1">
    <location>
        <begin position="48"/>
        <end position="60"/>
    </location>
</feature>
<dbReference type="AlphaFoldDB" id="S9V5Q4"/>